<dbReference type="EMBL" id="CP003255">
    <property type="protein sequence ID" value="AGA56395.1"/>
    <property type="molecule type" value="Genomic_DNA"/>
</dbReference>
<dbReference type="STRING" id="717605.Theco_0148"/>
<proteinExistence type="predicted"/>
<dbReference type="Proteomes" id="UP000010795">
    <property type="component" value="Chromosome"/>
</dbReference>
<dbReference type="InterPro" id="IPR036116">
    <property type="entry name" value="FN3_sf"/>
</dbReference>
<feature type="signal peptide" evidence="2">
    <location>
        <begin position="1"/>
        <end position="22"/>
    </location>
</feature>
<dbReference type="CDD" id="cd00146">
    <property type="entry name" value="PKD"/>
    <property type="match status" value="1"/>
</dbReference>
<accession>L0EB69</accession>
<dbReference type="RefSeq" id="WP_015253162.1">
    <property type="nucleotide sequence ID" value="NC_019897.1"/>
</dbReference>
<dbReference type="SUPFAM" id="SSF49299">
    <property type="entry name" value="PKD domain"/>
    <property type="match status" value="2"/>
</dbReference>
<dbReference type="SMART" id="SM00089">
    <property type="entry name" value="PKD"/>
    <property type="match status" value="3"/>
</dbReference>
<feature type="domain" description="PKD/Chitinase" evidence="3">
    <location>
        <begin position="1636"/>
        <end position="1731"/>
    </location>
</feature>
<dbReference type="eggNOG" id="COG3291">
    <property type="taxonomic scope" value="Bacteria"/>
</dbReference>
<keyword evidence="2" id="KW-0732">Signal</keyword>
<dbReference type="KEGG" id="tco:Theco_0148"/>
<dbReference type="Pfam" id="PF07705">
    <property type="entry name" value="CARDB"/>
    <property type="match status" value="1"/>
</dbReference>
<dbReference type="InterPro" id="IPR011635">
    <property type="entry name" value="CARDB"/>
</dbReference>
<feature type="domain" description="PKD/Chitinase" evidence="3">
    <location>
        <begin position="1945"/>
        <end position="2035"/>
    </location>
</feature>
<dbReference type="InterPro" id="IPR022409">
    <property type="entry name" value="PKD/Chitinase_dom"/>
</dbReference>
<evidence type="ECO:0000259" key="3">
    <source>
        <dbReference type="SMART" id="SM00089"/>
    </source>
</evidence>
<feature type="domain" description="PKD/Chitinase" evidence="3">
    <location>
        <begin position="1744"/>
        <end position="1836"/>
    </location>
</feature>
<evidence type="ECO:0000313" key="4">
    <source>
        <dbReference type="EMBL" id="AGA56395.1"/>
    </source>
</evidence>
<gene>
    <name evidence="4" type="ordered locus">Theco_0148</name>
</gene>
<evidence type="ECO:0000256" key="1">
    <source>
        <dbReference type="SAM" id="MobiDB-lite"/>
    </source>
</evidence>
<keyword evidence="5" id="KW-1185">Reference proteome</keyword>
<dbReference type="Gene3D" id="2.60.40.10">
    <property type="entry name" value="Immunoglobulins"/>
    <property type="match status" value="4"/>
</dbReference>
<evidence type="ECO:0000256" key="2">
    <source>
        <dbReference type="SAM" id="SignalP"/>
    </source>
</evidence>
<dbReference type="SUPFAM" id="SSF49265">
    <property type="entry name" value="Fibronectin type III"/>
    <property type="match status" value="1"/>
</dbReference>
<dbReference type="InterPro" id="IPR035986">
    <property type="entry name" value="PKD_dom_sf"/>
</dbReference>
<sequence length="2170" mass="244296">MRRKLFSYVLIAALLAPFTLPFVPVREAEASEMMFRYNEATDTFDGSSNDVKASPDKISYRTVGWTVTKVPTNGNPLAYTHGVMLDNDGNPGFQIREDPPNAGPGEDVRTFFAVPRTVLEQALKDADLLDAVDGQTVYIHSIFRIENSPKNAGKLFYTLDQILAAENWSQATRENLRMRFDNLITFQSPKYDGDAVVRLVRADSTVEELPPENVVKGVKAGTPFSYTLSDTISRDGKTYQLYKSYIRYKLKPEVEHFPQFEGDPSLKTRNPTVAVGGTDIVGVYREQQTQRPDLVAVDITANGPIEVGKPTNFTAKWRVDNKTTGKPYNVKIMVDGGELKLASQPASEPGEYSINFTYTFTSAEQKTFLLVVDSANAIAESNENNNQVSKSFKAVDPNKNFTGDFDVLPPVIEFRESFELKPKNFVFRGCTYDSHRYKIERNGDTYYTSWANSQSESHSYSYSTYPRVIGIGTHIITLEIRTKDCGTAQPATHTLVVNGPSGNQPPQFEIGFVYPFNPTQPVHEVVEGTVMHLIYINDPSVPTPYDPDGDPLEFLGFDFSESSSWAKTIPQNYPEYGDGYHNIVMNGIGYHQVKATMRDAFGAVTTRTTYIRVIPPNPVAVIEGPKEVKEGRPLPQPFSSAKSYSPVGRKIDHSKDEWTNLKDVYTKPGKEIITLYVTDSIGLRSLEPAVHELTVLPDEPPVAKLEVEPRGIRGQTYYVYNKSFSPDGDKIASVQYKMRYDDENNGFDDDPWTNMTGDRTRAAFKPNRVGKYQFYVKVCEDYGKCDDTLSDPVEVTMMDVRNLPPEVSFELEGKNPQPDLSLRRVYTPAEMFNWTLTGVNSTSALDGKRMRWSFSDTELFGKTGKKNERLYGNGLYYPTGIIAFFPPFADAGYGKNGYNLYRPIGAADPNKTLSQPLLVPNPSTGEWTPIAFGISSNKPNFVSTPTHVYFSHNGRFFALNKSKIGRYEYNFEVKNGSIVGLRHDLPDGSYYDYILNAPSIKYYAEVRDWKDVPEFVKENERKPGVSYAPVAITPDKYFVTEDTVYQIAKWSCSCLKSDGEIYTKNGQTIISYDLKTGEMIANGLEKRIDYFYNTLNNGFSRNGNLVIWYSDFKKLSAHTYDRHLNLKSTKEIPPIQINPPQPYLTCSGAYNYELAFEDLNENTYMYEEHNCMNGSMESRNYGSVYLVKFDPDFNLVWRTKLEGTDFKPNISDTAVDIPDMVVNSAQKEIIVRTYKYTNEWNGTKVLQAVNMDTGAVRTLDPNLVFDFDGTNFDIDAIGQKQMRSTKTTPYSYTPYGIKFTWNQNRYNGYTWDGQSQFSFTAGGLIDYDGYMATAAERIMNSQYVGDGILLSMMIRTASPYSYYFYPWLNVGVPVGGERQGPGLTLGQLLSSNNVKDHEITFTLSLDDADVDRELVGMSFRAANAANRYAVETNGSTIYLSKYVNGSRTVLAQQNYPFQDGVKVLFKVKFAGDKLELFVNGAPYFKVTDGTFTSGKFGPFSDKSYVRFGPVSVKEIVPDEIIWDAEYAIWEEGSARAEIQYKNIRFNDPEGDPPAGSYQWTYVHTPMFIRNQGLSALHNKTFSEGQIYFDKVGLYEVRLSAKDDPHPDYRYPSKVFDEYREPSNVFGKRIIVHRRPVARFTLSLNSDKTVRFDDTSYDPDRWASASEFSPPEDGKNYQTTRGIFERKYYYITPSGAVHMEKLVVPREAGTYTVGMAVKDEYGAWSDYYEQVITVHELPAPNEPPHAGFTVNPATTYRGVAVTIDSTAWDKEDGDRTKLPHEYYISNVSGGSELLASASRTSWTKTFNTVGTFRIRQVVWDSLGQTDQAIQTVTILNRKPQANVTTPASAAPANPTKFDVLRPTFVWTYSDADGDAQTQYQVQIYRTNGTLERDTGVRSGSAKNWVPTADLPERVTMYVRVRVHDGYDWSDWSGPKYFYIETNRPPVADFDWSPKPTYEGDTITLIDRSTDPDGDPLTYQWSVSGPNGYTRSGSTQAFAIPGADTENRTGVYNVTLTVRDPKGASDSVTKPITVLPLIIEGEVHHTPEWREKHAAAGHEVEHDPKDFYSGEVMRVAAVISAAPANEVTAELRAVSKTGDSIRKRVVLTNAGGLRYEGELHDESWMSFDGEIREGEHTIVFQVVYRNGVKKETSVPVRIIGNIYKAVSVHRVQ</sequence>
<reference evidence="5" key="1">
    <citation type="submission" date="2012-01" db="EMBL/GenBank/DDBJ databases">
        <title>Complete sequence of chromosome of Thermobacillus composti KWC4.</title>
        <authorList>
            <person name="Lucas S."/>
            <person name="Han J."/>
            <person name="Lapidus A."/>
            <person name="Cheng J.-F."/>
            <person name="Goodwin L."/>
            <person name="Pitluck S."/>
            <person name="Peters L."/>
            <person name="Ovchinnikova G."/>
            <person name="Teshima H."/>
            <person name="Detter J.C."/>
            <person name="Han C."/>
            <person name="Tapia R."/>
            <person name="Land M."/>
            <person name="Hauser L."/>
            <person name="Kyrpides N."/>
            <person name="Ivanova N."/>
            <person name="Pagani I."/>
            <person name="Anderson I."/>
            <person name="Woyke T."/>
        </authorList>
    </citation>
    <scope>NUCLEOTIDE SEQUENCE [LARGE SCALE GENOMIC DNA]</scope>
    <source>
        <strain evidence="5">DSM 18247 / JCM 13945 / KWC4</strain>
    </source>
</reference>
<organism evidence="4 5">
    <name type="scientific">Thermobacillus composti (strain DSM 18247 / JCM 13945 / KWC4)</name>
    <dbReference type="NCBI Taxonomy" id="717605"/>
    <lineage>
        <taxon>Bacteria</taxon>
        <taxon>Bacillati</taxon>
        <taxon>Bacillota</taxon>
        <taxon>Bacilli</taxon>
        <taxon>Bacillales</taxon>
        <taxon>Paenibacillaceae</taxon>
        <taxon>Thermobacillus</taxon>
    </lineage>
</organism>
<dbReference type="OrthoDB" id="2088379at2"/>
<dbReference type="InterPro" id="IPR013783">
    <property type="entry name" value="Ig-like_fold"/>
</dbReference>
<feature type="region of interest" description="Disordered" evidence="1">
    <location>
        <begin position="630"/>
        <end position="649"/>
    </location>
</feature>
<evidence type="ECO:0000313" key="5">
    <source>
        <dbReference type="Proteomes" id="UP000010795"/>
    </source>
</evidence>
<name>L0EB69_THECK</name>
<dbReference type="Pfam" id="PF25788">
    <property type="entry name" value="Ig_Rha78A_N"/>
    <property type="match status" value="1"/>
</dbReference>
<dbReference type="Gene3D" id="2.60.120.560">
    <property type="entry name" value="Exo-inulinase, domain 1"/>
    <property type="match status" value="1"/>
</dbReference>
<dbReference type="HOGENOM" id="CLU_234785_0_0_9"/>
<feature type="chain" id="PRO_5039506094" evidence="2">
    <location>
        <begin position="23"/>
        <end position="2170"/>
    </location>
</feature>
<protein>
    <submittedName>
        <fullName evidence="4">CARDB domain-containing protein</fullName>
    </submittedName>
</protein>
<dbReference type="eggNOG" id="COG1572">
    <property type="taxonomic scope" value="Bacteria"/>
</dbReference>
<dbReference type="Pfam" id="PF17963">
    <property type="entry name" value="Big_9"/>
    <property type="match status" value="1"/>
</dbReference>